<dbReference type="Proteomes" id="UP000290567">
    <property type="component" value="Unassembled WGS sequence"/>
</dbReference>
<dbReference type="RefSeq" id="WP_146622181.1">
    <property type="nucleotide sequence ID" value="NZ_BJCC01000012.1"/>
</dbReference>
<dbReference type="InterPro" id="IPR010982">
    <property type="entry name" value="Lambda_DNA-bd_dom_sf"/>
</dbReference>
<dbReference type="Pfam" id="PF21259">
    <property type="entry name" value="Rgg_C"/>
    <property type="match status" value="1"/>
</dbReference>
<dbReference type="AlphaFoldDB" id="A0A4P5P876"/>
<dbReference type="PANTHER" id="PTHR37038">
    <property type="entry name" value="TRANSCRIPTIONAL REGULATOR-RELATED"/>
    <property type="match status" value="1"/>
</dbReference>
<dbReference type="GO" id="GO:0003677">
    <property type="term" value="F:DNA binding"/>
    <property type="evidence" value="ECO:0007669"/>
    <property type="project" value="InterPro"/>
</dbReference>
<dbReference type="InterPro" id="IPR001387">
    <property type="entry name" value="Cro/C1-type_HTH"/>
</dbReference>
<dbReference type="SUPFAM" id="SSF47413">
    <property type="entry name" value="lambda repressor-like DNA-binding domains"/>
    <property type="match status" value="1"/>
</dbReference>
<dbReference type="CDD" id="cd00093">
    <property type="entry name" value="HTH_XRE"/>
    <property type="match status" value="1"/>
</dbReference>
<dbReference type="EMBL" id="BJCC01000012">
    <property type="protein sequence ID" value="GCF93726.1"/>
    <property type="molecule type" value="Genomic_DNA"/>
</dbReference>
<sequence>MTGKIFKQFREGKNLSTQAAAEIISPQFLRKYEKNQSDIRLTNLLQLLNRINVTIEEFTAEIENSLDYWMLEIESRIDQAYHAGNSFQLKKFIEEQEENYHQTKELRFCLIALVGQYYYNLIFLPKYVADLSPIKDYLRETESWGTFELFLVTYVSHIFHAEEAFLYAVQLLKKQGGSIEVQKWRYDAILHLVLLLLNQNHLEHAQKLMSLFFSHRQANPHLKFIHHDLYAKFVNGLLLIKLGEVKGKEDCERVIQIFVEDLGYADYGNRLNILYQTFI</sequence>
<reference evidence="3" key="1">
    <citation type="submission" date="2019-02" db="EMBL/GenBank/DDBJ databases">
        <title>Draft genome sequence of Enterococcus sp. Gos25-1.</title>
        <authorList>
            <person name="Tanaka N."/>
            <person name="Shiwa Y."/>
            <person name="Fujita N."/>
        </authorList>
    </citation>
    <scope>NUCLEOTIDE SEQUENCE [LARGE SCALE GENOMIC DNA]</scope>
    <source>
        <strain evidence="3">Gos25-1</strain>
    </source>
</reference>
<dbReference type="InterPro" id="IPR010057">
    <property type="entry name" value="Transcription_activator_Rgg_C"/>
</dbReference>
<comment type="caution">
    <text evidence="2">The sequence shown here is derived from an EMBL/GenBank/DDBJ whole genome shotgun (WGS) entry which is preliminary data.</text>
</comment>
<dbReference type="NCBIfam" id="TIGR01716">
    <property type="entry name" value="RGG_Cterm"/>
    <property type="match status" value="1"/>
</dbReference>
<dbReference type="Gene3D" id="1.25.40.10">
    <property type="entry name" value="Tetratricopeptide repeat domain"/>
    <property type="match status" value="1"/>
</dbReference>
<dbReference type="Pfam" id="PF01381">
    <property type="entry name" value="HTH_3"/>
    <property type="match status" value="1"/>
</dbReference>
<evidence type="ECO:0000259" key="1">
    <source>
        <dbReference type="PROSITE" id="PS50943"/>
    </source>
</evidence>
<keyword evidence="3" id="KW-1185">Reference proteome</keyword>
<dbReference type="InterPro" id="IPR011990">
    <property type="entry name" value="TPR-like_helical_dom_sf"/>
</dbReference>
<dbReference type="PROSITE" id="PS50943">
    <property type="entry name" value="HTH_CROC1"/>
    <property type="match status" value="1"/>
</dbReference>
<feature type="domain" description="HTH cro/C1-type" evidence="1">
    <location>
        <begin position="6"/>
        <end position="58"/>
    </location>
</feature>
<dbReference type="PANTHER" id="PTHR37038:SF12">
    <property type="entry name" value="TRANSCRIPTIONAL REGULATOR"/>
    <property type="match status" value="1"/>
</dbReference>
<dbReference type="SMART" id="SM00530">
    <property type="entry name" value="HTH_XRE"/>
    <property type="match status" value="1"/>
</dbReference>
<accession>A0A4P5P876</accession>
<gene>
    <name evidence="2" type="ORF">NRIC_16170</name>
</gene>
<organism evidence="2 3">
    <name type="scientific">Enterococcus florum</name>
    <dbReference type="NCBI Taxonomy" id="2480627"/>
    <lineage>
        <taxon>Bacteria</taxon>
        <taxon>Bacillati</taxon>
        <taxon>Bacillota</taxon>
        <taxon>Bacilli</taxon>
        <taxon>Lactobacillales</taxon>
        <taxon>Enterococcaceae</taxon>
        <taxon>Enterococcus</taxon>
    </lineage>
</organism>
<dbReference type="OrthoDB" id="34624at2"/>
<protein>
    <recommendedName>
        <fullName evidence="1">HTH cro/C1-type domain-containing protein</fullName>
    </recommendedName>
</protein>
<proteinExistence type="predicted"/>
<evidence type="ECO:0000313" key="2">
    <source>
        <dbReference type="EMBL" id="GCF93726.1"/>
    </source>
</evidence>
<dbReference type="InterPro" id="IPR053163">
    <property type="entry name" value="HTH-type_regulator_Rgg"/>
</dbReference>
<name>A0A4P5P876_9ENTE</name>
<evidence type="ECO:0000313" key="3">
    <source>
        <dbReference type="Proteomes" id="UP000290567"/>
    </source>
</evidence>